<name>A0A364RJH6_9BACT</name>
<keyword evidence="3" id="KW-1185">Reference proteome</keyword>
<proteinExistence type="predicted"/>
<dbReference type="AlphaFoldDB" id="A0A364RJH6"/>
<reference evidence="2 3" key="1">
    <citation type="submission" date="2018-06" db="EMBL/GenBank/DDBJ databases">
        <authorList>
            <person name="Liu Z.-W."/>
        </authorList>
    </citation>
    <scope>NUCLEOTIDE SEQUENCE [LARGE SCALE GENOMIC DNA]</scope>
    <source>
        <strain evidence="2 3">2b14</strain>
    </source>
</reference>
<evidence type="ECO:0000313" key="2">
    <source>
        <dbReference type="EMBL" id="RAU84442.1"/>
    </source>
</evidence>
<feature type="signal peptide" evidence="1">
    <location>
        <begin position="1"/>
        <end position="22"/>
    </location>
</feature>
<accession>A0A364RJH6</accession>
<dbReference type="EMBL" id="QMDV01000001">
    <property type="protein sequence ID" value="RAU84442.1"/>
    <property type="molecule type" value="Genomic_DNA"/>
</dbReference>
<evidence type="ECO:0000313" key="3">
    <source>
        <dbReference type="Proteomes" id="UP000251692"/>
    </source>
</evidence>
<evidence type="ECO:0000256" key="1">
    <source>
        <dbReference type="SAM" id="SignalP"/>
    </source>
</evidence>
<dbReference type="RefSeq" id="WP_112304723.1">
    <property type="nucleotide sequence ID" value="NZ_QMDV01000001.1"/>
</dbReference>
<dbReference type="Proteomes" id="UP000251692">
    <property type="component" value="Unassembled WGS sequence"/>
</dbReference>
<reference evidence="2 3" key="2">
    <citation type="submission" date="2018-07" db="EMBL/GenBank/DDBJ databases">
        <title>Pontibacter sp. 2b14 genomic sequence and assembly.</title>
        <authorList>
            <person name="Du Z.-J."/>
        </authorList>
    </citation>
    <scope>NUCLEOTIDE SEQUENCE [LARGE SCALE GENOMIC DNA]</scope>
    <source>
        <strain evidence="2 3">2b14</strain>
    </source>
</reference>
<sequence>MRSTLAPFILSAMLFLAGPGFAQISHTSEEQHAQEQEVALKEAKKTKASYKKTHLNTSKYTFRKGEAPYKQVKEKEKFKFDEYGDPVKPKKKFWKRKRTLKQTI</sequence>
<gene>
    <name evidence="2" type="ORF">DP923_05260</name>
</gene>
<comment type="caution">
    <text evidence="2">The sequence shown here is derived from an EMBL/GenBank/DDBJ whole genome shotgun (WGS) entry which is preliminary data.</text>
</comment>
<dbReference type="OrthoDB" id="894118at2"/>
<organism evidence="2 3">
    <name type="scientific">Pontibacter arcticus</name>
    <dbReference type="NCBI Taxonomy" id="2080288"/>
    <lineage>
        <taxon>Bacteria</taxon>
        <taxon>Pseudomonadati</taxon>
        <taxon>Bacteroidota</taxon>
        <taxon>Cytophagia</taxon>
        <taxon>Cytophagales</taxon>
        <taxon>Hymenobacteraceae</taxon>
        <taxon>Pontibacter</taxon>
    </lineage>
</organism>
<keyword evidence="1" id="KW-0732">Signal</keyword>
<feature type="chain" id="PRO_5016620948" evidence="1">
    <location>
        <begin position="23"/>
        <end position="104"/>
    </location>
</feature>
<protein>
    <submittedName>
        <fullName evidence="2">Uncharacterized protein</fullName>
    </submittedName>
</protein>